<protein>
    <submittedName>
        <fullName evidence="1">Uncharacterized protein</fullName>
    </submittedName>
</protein>
<proteinExistence type="predicted"/>
<organism evidence="1 2">
    <name type="scientific">Trichonephila inaurata madagascariensis</name>
    <dbReference type="NCBI Taxonomy" id="2747483"/>
    <lineage>
        <taxon>Eukaryota</taxon>
        <taxon>Metazoa</taxon>
        <taxon>Ecdysozoa</taxon>
        <taxon>Arthropoda</taxon>
        <taxon>Chelicerata</taxon>
        <taxon>Arachnida</taxon>
        <taxon>Araneae</taxon>
        <taxon>Araneomorphae</taxon>
        <taxon>Entelegynae</taxon>
        <taxon>Araneoidea</taxon>
        <taxon>Nephilidae</taxon>
        <taxon>Trichonephila</taxon>
        <taxon>Trichonephila inaurata</taxon>
    </lineage>
</organism>
<name>A0A8X6WNK9_9ARAC</name>
<dbReference type="EMBL" id="BMAV01000886">
    <property type="protein sequence ID" value="GFY38497.1"/>
    <property type="molecule type" value="Genomic_DNA"/>
</dbReference>
<evidence type="ECO:0000313" key="1">
    <source>
        <dbReference type="EMBL" id="GFY38497.1"/>
    </source>
</evidence>
<accession>A0A8X6WNK9</accession>
<gene>
    <name evidence="1" type="ORF">TNIN_121251</name>
</gene>
<evidence type="ECO:0000313" key="2">
    <source>
        <dbReference type="Proteomes" id="UP000886998"/>
    </source>
</evidence>
<dbReference type="Proteomes" id="UP000886998">
    <property type="component" value="Unassembled WGS sequence"/>
</dbReference>
<keyword evidence="2" id="KW-1185">Reference proteome</keyword>
<reference evidence="1" key="1">
    <citation type="submission" date="2020-08" db="EMBL/GenBank/DDBJ databases">
        <title>Multicomponent nature underlies the extraordinary mechanical properties of spider dragline silk.</title>
        <authorList>
            <person name="Kono N."/>
            <person name="Nakamura H."/>
            <person name="Mori M."/>
            <person name="Yoshida Y."/>
            <person name="Ohtoshi R."/>
            <person name="Malay A.D."/>
            <person name="Moran D.A.P."/>
            <person name="Tomita M."/>
            <person name="Numata K."/>
            <person name="Arakawa K."/>
        </authorList>
    </citation>
    <scope>NUCLEOTIDE SEQUENCE</scope>
</reference>
<comment type="caution">
    <text evidence="1">The sequence shown here is derived from an EMBL/GenBank/DDBJ whole genome shotgun (WGS) entry which is preliminary data.</text>
</comment>
<dbReference type="AlphaFoldDB" id="A0A8X6WNK9"/>
<sequence>MDTSLESNTSSYPATPNTKLCNRLILMIYGLNSPTFTLLLTACNSARLSTLTPRIWTPTFLITSEQGISMVFCSTLYLNKREPNT</sequence>